<evidence type="ECO:0000256" key="2">
    <source>
        <dbReference type="ARBA" id="ARBA00010846"/>
    </source>
</evidence>
<dbReference type="Gene3D" id="2.60.210.10">
    <property type="entry name" value="Apoptosis, Tumor Necrosis Factor Receptor Associated Protein 2, Chain A"/>
    <property type="match status" value="1"/>
</dbReference>
<dbReference type="PANTHER" id="PTHR26379:SF482">
    <property type="entry name" value="BTB DOMAIN-CONTAINING PROTEIN"/>
    <property type="match status" value="1"/>
</dbReference>
<comment type="pathway">
    <text evidence="1">Protein modification; protein ubiquitination.</text>
</comment>
<dbReference type="PANTHER" id="PTHR26379">
    <property type="entry name" value="BTB/POZ AND MATH DOMAIN-CONTAINING PROTEIN 1"/>
    <property type="match status" value="1"/>
</dbReference>
<evidence type="ECO:0000256" key="1">
    <source>
        <dbReference type="ARBA" id="ARBA00004906"/>
    </source>
</evidence>
<dbReference type="InterPro" id="IPR045005">
    <property type="entry name" value="BPM1-6"/>
</dbReference>
<dbReference type="SUPFAM" id="SSF49599">
    <property type="entry name" value="TRAF domain-like"/>
    <property type="match status" value="1"/>
</dbReference>
<gene>
    <name evidence="5" type="ORF">URODEC1_LOCUS66309</name>
</gene>
<dbReference type="InterPro" id="IPR056423">
    <property type="entry name" value="BACK_BPM_SPOP"/>
</dbReference>
<dbReference type="CDD" id="cd00121">
    <property type="entry name" value="MATH"/>
    <property type="match status" value="1"/>
</dbReference>
<dbReference type="PROSITE" id="PS50097">
    <property type="entry name" value="BTB"/>
    <property type="match status" value="1"/>
</dbReference>
<name>A0ABC9BMM6_9POAL</name>
<comment type="similarity">
    <text evidence="2">Belongs to the Tdpoz family.</text>
</comment>
<dbReference type="Gene3D" id="1.25.40.420">
    <property type="match status" value="1"/>
</dbReference>
<proteinExistence type="inferred from homology"/>
<dbReference type="Gene3D" id="3.30.710.10">
    <property type="entry name" value="Potassium Channel Kv1.1, Chain A"/>
    <property type="match status" value="1"/>
</dbReference>
<dbReference type="Pfam" id="PF22486">
    <property type="entry name" value="MATH_2"/>
    <property type="match status" value="1"/>
</dbReference>
<keyword evidence="6" id="KW-1185">Reference proteome</keyword>
<dbReference type="PROSITE" id="PS50144">
    <property type="entry name" value="MATH"/>
    <property type="match status" value="1"/>
</dbReference>
<organism evidence="5 6">
    <name type="scientific">Urochloa decumbens</name>
    <dbReference type="NCBI Taxonomy" id="240449"/>
    <lineage>
        <taxon>Eukaryota</taxon>
        <taxon>Viridiplantae</taxon>
        <taxon>Streptophyta</taxon>
        <taxon>Embryophyta</taxon>
        <taxon>Tracheophyta</taxon>
        <taxon>Spermatophyta</taxon>
        <taxon>Magnoliopsida</taxon>
        <taxon>Liliopsida</taxon>
        <taxon>Poales</taxon>
        <taxon>Poaceae</taxon>
        <taxon>PACMAD clade</taxon>
        <taxon>Panicoideae</taxon>
        <taxon>Panicodae</taxon>
        <taxon>Paniceae</taxon>
        <taxon>Melinidinae</taxon>
        <taxon>Urochloa</taxon>
    </lineage>
</organism>
<dbReference type="InterPro" id="IPR002083">
    <property type="entry name" value="MATH/TRAF_dom"/>
</dbReference>
<feature type="domain" description="MATH" evidence="4">
    <location>
        <begin position="16"/>
        <end position="142"/>
    </location>
</feature>
<dbReference type="Proteomes" id="UP001497457">
    <property type="component" value="Chromosome 26rd"/>
</dbReference>
<reference evidence="6" key="1">
    <citation type="submission" date="2024-06" db="EMBL/GenBank/DDBJ databases">
        <authorList>
            <person name="Ryan C."/>
        </authorList>
    </citation>
    <scope>NUCLEOTIDE SEQUENCE [LARGE SCALE GENOMIC DNA]</scope>
</reference>
<dbReference type="AlphaFoldDB" id="A0ABC9BMM6"/>
<dbReference type="Pfam" id="PF00651">
    <property type="entry name" value="BTB"/>
    <property type="match status" value="1"/>
</dbReference>
<dbReference type="SMART" id="SM00225">
    <property type="entry name" value="BTB"/>
    <property type="match status" value="1"/>
</dbReference>
<reference evidence="5 6" key="2">
    <citation type="submission" date="2024-10" db="EMBL/GenBank/DDBJ databases">
        <authorList>
            <person name="Ryan C."/>
        </authorList>
    </citation>
    <scope>NUCLEOTIDE SEQUENCE [LARGE SCALE GENOMIC DNA]</scope>
</reference>
<evidence type="ECO:0000259" key="3">
    <source>
        <dbReference type="PROSITE" id="PS50097"/>
    </source>
</evidence>
<dbReference type="InterPro" id="IPR011333">
    <property type="entry name" value="SKP1/BTB/POZ_sf"/>
</dbReference>
<dbReference type="Pfam" id="PF24570">
    <property type="entry name" value="BACK_BPM_SPOP"/>
    <property type="match status" value="1"/>
</dbReference>
<feature type="domain" description="BTB" evidence="3">
    <location>
        <begin position="181"/>
        <end position="244"/>
    </location>
</feature>
<evidence type="ECO:0000313" key="5">
    <source>
        <dbReference type="EMBL" id="CAL5003225.1"/>
    </source>
</evidence>
<dbReference type="InterPro" id="IPR008974">
    <property type="entry name" value="TRAF-like"/>
</dbReference>
<evidence type="ECO:0000259" key="4">
    <source>
        <dbReference type="PROSITE" id="PS50144"/>
    </source>
</evidence>
<protein>
    <submittedName>
        <fullName evidence="5">Uncharacterized protein</fullName>
    </submittedName>
</protein>
<dbReference type="EMBL" id="OZ075136">
    <property type="protein sequence ID" value="CAL5003225.1"/>
    <property type="molecule type" value="Genomic_DNA"/>
</dbReference>
<accession>A0ABC9BMM6</accession>
<dbReference type="InterPro" id="IPR000210">
    <property type="entry name" value="BTB/POZ_dom"/>
</dbReference>
<dbReference type="SUPFAM" id="SSF54695">
    <property type="entry name" value="POZ domain"/>
    <property type="match status" value="1"/>
</dbReference>
<dbReference type="CDD" id="cd18280">
    <property type="entry name" value="BTB_POZ_BPM_plant"/>
    <property type="match status" value="1"/>
</dbReference>
<evidence type="ECO:0000313" key="6">
    <source>
        <dbReference type="Proteomes" id="UP001497457"/>
    </source>
</evidence>
<sequence>MTMRTTVSTCTPETEQGKHVFEIFGYSKHRGMGNLEFISSGTFSVSGHDWAVLFFPDGYSSSNRDDICACLRHLSKDTKAQASWEIRLVDQTTGLPTFSQKGDTAWCHPSSCFPGSGMVKNRKVFEASVYLRDDHLTIECIVTMKKPRVSATEFLKKIEAPLPLSNITEQLGKLLEAEETTDATFSVGGETIGAHRILLPLLSPVFRAELYGTMKESKEKHVTIEDMQPAVFRALLHFIYTDSLPGVDQNAGESNTELILHLLVAADRYAVERLKLVCESILGKNLDVETVSTTLALAYQHNCDRLKDICLEFISSSSVMDAVMATDGYKNLKTTCPYALIDMLEKTRRLHKA</sequence>